<keyword evidence="1" id="KW-0732">Signal</keyword>
<proteinExistence type="predicted"/>
<accession>A0A4R6YJ39</accession>
<dbReference type="Proteomes" id="UP000295293">
    <property type="component" value="Unassembled WGS sequence"/>
</dbReference>
<evidence type="ECO:0000313" key="2">
    <source>
        <dbReference type="EMBL" id="TDR36997.1"/>
    </source>
</evidence>
<dbReference type="AlphaFoldDB" id="A0A4R6YJ39"/>
<name>A0A4R6YJ39_9GAMM</name>
<sequence length="333" mass="35811">MRRDILAAAWVVAGLLGAQAAAAAVPAVECRNCTTEAHEEALALGIPGQGIRFVYNFRHHSIRKFKVYVDSGLPSGSFVTDGVPVEPQPVDGARVQTRSGTAVRTLYEMTVDSDMVVLFREMDAFNAAYADAWSGQFRIDINNLGLTNGDTGVVHFDPQRIGWDYPDGEGFRFMDRVSDLLGGINSSASVDGRLSRLIHGILRPATGISIEGGTDGAMAGVQLGSIGSEFTVDFCSSDDSCVIVRMTLTTNGLRSDYLGAFDKLDVSFPSLQSTLPIRRQWSGGGIENARSMARFIANRMGGTYSVEAGMTCNRVTMACIETGTSFICKVYCP</sequence>
<comment type="caution">
    <text evidence="2">The sequence shown here is derived from an EMBL/GenBank/DDBJ whole genome shotgun (WGS) entry which is preliminary data.</text>
</comment>
<evidence type="ECO:0000256" key="1">
    <source>
        <dbReference type="SAM" id="SignalP"/>
    </source>
</evidence>
<protein>
    <submittedName>
        <fullName evidence="2">Uncharacterized protein</fullName>
    </submittedName>
</protein>
<organism evidence="2 3">
    <name type="scientific">Tahibacter aquaticus</name>
    <dbReference type="NCBI Taxonomy" id="520092"/>
    <lineage>
        <taxon>Bacteria</taxon>
        <taxon>Pseudomonadati</taxon>
        <taxon>Pseudomonadota</taxon>
        <taxon>Gammaproteobacteria</taxon>
        <taxon>Lysobacterales</taxon>
        <taxon>Rhodanobacteraceae</taxon>
        <taxon>Tahibacter</taxon>
    </lineage>
</organism>
<evidence type="ECO:0000313" key="3">
    <source>
        <dbReference type="Proteomes" id="UP000295293"/>
    </source>
</evidence>
<keyword evidence="3" id="KW-1185">Reference proteome</keyword>
<feature type="signal peptide" evidence="1">
    <location>
        <begin position="1"/>
        <end position="23"/>
    </location>
</feature>
<feature type="chain" id="PRO_5020786119" evidence="1">
    <location>
        <begin position="24"/>
        <end position="333"/>
    </location>
</feature>
<gene>
    <name evidence="2" type="ORF">DFR29_12634</name>
</gene>
<dbReference type="EMBL" id="SNZH01000026">
    <property type="protein sequence ID" value="TDR36997.1"/>
    <property type="molecule type" value="Genomic_DNA"/>
</dbReference>
<reference evidence="2 3" key="1">
    <citation type="submission" date="2019-03" db="EMBL/GenBank/DDBJ databases">
        <title>Genomic Encyclopedia of Type Strains, Phase IV (KMG-IV): sequencing the most valuable type-strain genomes for metagenomic binning, comparative biology and taxonomic classification.</title>
        <authorList>
            <person name="Goeker M."/>
        </authorList>
    </citation>
    <scope>NUCLEOTIDE SEQUENCE [LARGE SCALE GENOMIC DNA]</scope>
    <source>
        <strain evidence="2 3">DSM 21667</strain>
    </source>
</reference>